<protein>
    <recommendedName>
        <fullName evidence="3">HEAT repeat domain-containing protein</fullName>
    </recommendedName>
</protein>
<feature type="non-terminal residue" evidence="1">
    <location>
        <position position="119"/>
    </location>
</feature>
<accession>A0A813INR1</accession>
<dbReference type="Pfam" id="PF13646">
    <property type="entry name" value="HEAT_2"/>
    <property type="match status" value="1"/>
</dbReference>
<dbReference type="EMBL" id="CAJNNW010012061">
    <property type="protein sequence ID" value="CAE8653934.1"/>
    <property type="molecule type" value="Genomic_DNA"/>
</dbReference>
<organism evidence="1 2">
    <name type="scientific">Polarella glacialis</name>
    <name type="common">Dinoflagellate</name>
    <dbReference type="NCBI Taxonomy" id="89957"/>
    <lineage>
        <taxon>Eukaryota</taxon>
        <taxon>Sar</taxon>
        <taxon>Alveolata</taxon>
        <taxon>Dinophyceae</taxon>
        <taxon>Suessiales</taxon>
        <taxon>Suessiaceae</taxon>
        <taxon>Polarella</taxon>
    </lineage>
</organism>
<proteinExistence type="predicted"/>
<dbReference type="InterPro" id="IPR016024">
    <property type="entry name" value="ARM-type_fold"/>
</dbReference>
<name>A0A813INR1_POLGL</name>
<dbReference type="Gene3D" id="1.25.10.10">
    <property type="entry name" value="Leucine-rich Repeat Variant"/>
    <property type="match status" value="1"/>
</dbReference>
<evidence type="ECO:0000313" key="2">
    <source>
        <dbReference type="Proteomes" id="UP000626109"/>
    </source>
</evidence>
<gene>
    <name evidence="1" type="ORF">PGLA2088_LOCUS10697</name>
</gene>
<sequence>ALEEALAALTDPHSLVRLAAVHTAARVAEQGDSASWQAVAALIPADSDELVRVAAARAVGRMATGGDVDALEILRRAQSEAPDRSVRLAATDAEARLLGSMNALPFGSSREHPLLGGSR</sequence>
<dbReference type="AlphaFoldDB" id="A0A813INR1"/>
<dbReference type="SUPFAM" id="SSF48371">
    <property type="entry name" value="ARM repeat"/>
    <property type="match status" value="1"/>
</dbReference>
<evidence type="ECO:0008006" key="3">
    <source>
        <dbReference type="Google" id="ProtNLM"/>
    </source>
</evidence>
<dbReference type="Proteomes" id="UP000626109">
    <property type="component" value="Unassembled WGS sequence"/>
</dbReference>
<reference evidence="1" key="1">
    <citation type="submission" date="2021-02" db="EMBL/GenBank/DDBJ databases">
        <authorList>
            <person name="Dougan E. K."/>
            <person name="Rhodes N."/>
            <person name="Thang M."/>
            <person name="Chan C."/>
        </authorList>
    </citation>
    <scope>NUCLEOTIDE SEQUENCE</scope>
</reference>
<comment type="caution">
    <text evidence="1">The sequence shown here is derived from an EMBL/GenBank/DDBJ whole genome shotgun (WGS) entry which is preliminary data.</text>
</comment>
<dbReference type="InterPro" id="IPR011989">
    <property type="entry name" value="ARM-like"/>
</dbReference>
<evidence type="ECO:0000313" key="1">
    <source>
        <dbReference type="EMBL" id="CAE8653934.1"/>
    </source>
</evidence>